<proteinExistence type="predicted"/>
<reference evidence="1 2" key="1">
    <citation type="submission" date="2013-01" db="EMBL/GenBank/DDBJ databases">
        <authorList>
            <person name="Harkins D.M."/>
            <person name="Durkin A.S."/>
            <person name="Brinkac L.M."/>
            <person name="Haft D.H."/>
            <person name="Selengut J.D."/>
            <person name="Sanka R."/>
            <person name="DePew J."/>
            <person name="Purushe J."/>
            <person name="Tulsiani S.M."/>
            <person name="Graham G.C."/>
            <person name="Burns M.-A."/>
            <person name="Dohnt M.F."/>
            <person name="Smythe L.D."/>
            <person name="McKay D.B."/>
            <person name="Craig S.B."/>
            <person name="Vinetz J.M."/>
            <person name="Sutton G.G."/>
            <person name="Nierman W.C."/>
            <person name="Fouts D.E."/>
        </authorList>
    </citation>
    <scope>NUCLEOTIDE SEQUENCE [LARGE SCALE GENOMIC DNA]</scope>
    <source>
        <strain evidence="1 2">LT2116</strain>
    </source>
</reference>
<evidence type="ECO:0000313" key="2">
    <source>
        <dbReference type="Proteomes" id="UP000011770"/>
    </source>
</evidence>
<sequence length="49" mass="6248">MRKYWKSKRKEKNLRITKQYLETIGIEGPWIFYKRVNRLIEISKFTDWR</sequence>
<dbReference type="EMBL" id="AHOR02000040">
    <property type="protein sequence ID" value="EMF81081.1"/>
    <property type="molecule type" value="Genomic_DNA"/>
</dbReference>
<protein>
    <submittedName>
        <fullName evidence="1">Uncharacterized protein</fullName>
    </submittedName>
</protein>
<dbReference type="AlphaFoldDB" id="M3GW21"/>
<comment type="caution">
    <text evidence="1">The sequence shown here is derived from an EMBL/GenBank/DDBJ whole genome shotgun (WGS) entry which is preliminary data.</text>
</comment>
<evidence type="ECO:0000313" key="1">
    <source>
        <dbReference type="EMBL" id="EMF81081.1"/>
    </source>
</evidence>
<name>M3GW21_9LEPT</name>
<organism evidence="1 2">
    <name type="scientific">Leptospira weilii serovar Topaz str. LT2116</name>
    <dbReference type="NCBI Taxonomy" id="1088540"/>
    <lineage>
        <taxon>Bacteria</taxon>
        <taxon>Pseudomonadati</taxon>
        <taxon>Spirochaetota</taxon>
        <taxon>Spirochaetia</taxon>
        <taxon>Leptospirales</taxon>
        <taxon>Leptospiraceae</taxon>
        <taxon>Leptospira</taxon>
    </lineage>
</organism>
<dbReference type="Proteomes" id="UP000011770">
    <property type="component" value="Unassembled WGS sequence"/>
</dbReference>
<accession>M3GW21</accession>
<gene>
    <name evidence="1" type="ORF">LEP1GSC188_3528</name>
</gene>